<organism evidence="2">
    <name type="scientific">bioreactor metagenome</name>
    <dbReference type="NCBI Taxonomy" id="1076179"/>
    <lineage>
        <taxon>unclassified sequences</taxon>
        <taxon>metagenomes</taxon>
        <taxon>ecological metagenomes</taxon>
    </lineage>
</organism>
<evidence type="ECO:0000259" key="1">
    <source>
        <dbReference type="Pfam" id="PF04991"/>
    </source>
</evidence>
<name>A0A644TWF1_9ZZZZ</name>
<comment type="caution">
    <text evidence="2">The sequence shown here is derived from an EMBL/GenBank/DDBJ whole genome shotgun (WGS) entry which is preliminary data.</text>
</comment>
<dbReference type="InterPro" id="IPR007074">
    <property type="entry name" value="LicD/FKTN/FKRP_NTP_transf"/>
</dbReference>
<dbReference type="PANTHER" id="PTHR43404">
    <property type="entry name" value="LIPOPOLYSACCHARIDE CHOLINEPHOSPHOTRANSFERASE LICD"/>
    <property type="match status" value="1"/>
</dbReference>
<evidence type="ECO:0000313" key="2">
    <source>
        <dbReference type="EMBL" id="MPL70757.1"/>
    </source>
</evidence>
<proteinExistence type="predicted"/>
<dbReference type="PANTHER" id="PTHR43404:SF2">
    <property type="entry name" value="LIPOPOLYSACCHARIDE CHOLINEPHOSPHOTRANSFERASE LICD"/>
    <property type="match status" value="1"/>
</dbReference>
<dbReference type="GO" id="GO:0009100">
    <property type="term" value="P:glycoprotein metabolic process"/>
    <property type="evidence" value="ECO:0007669"/>
    <property type="project" value="UniProtKB-ARBA"/>
</dbReference>
<dbReference type="InterPro" id="IPR052942">
    <property type="entry name" value="LPS_cholinephosphotransferase"/>
</dbReference>
<reference evidence="2" key="1">
    <citation type="submission" date="2019-08" db="EMBL/GenBank/DDBJ databases">
        <authorList>
            <person name="Kucharzyk K."/>
            <person name="Murdoch R.W."/>
            <person name="Higgins S."/>
            <person name="Loffler F."/>
        </authorList>
    </citation>
    <scope>NUCLEOTIDE SEQUENCE</scope>
</reference>
<dbReference type="Pfam" id="PF04991">
    <property type="entry name" value="LicD"/>
    <property type="match status" value="1"/>
</dbReference>
<dbReference type="EMBL" id="VSSQ01000054">
    <property type="protein sequence ID" value="MPL70757.1"/>
    <property type="molecule type" value="Genomic_DNA"/>
</dbReference>
<protein>
    <recommendedName>
        <fullName evidence="1">LicD/FKTN/FKRP nucleotidyltransferase domain-containing protein</fullName>
    </recommendedName>
</protein>
<gene>
    <name evidence="2" type="ORF">SDC9_16518</name>
</gene>
<sequence length="286" mass="34199">MGTILNEIIPYPYSEFQNYETKYDLKEKHDEILGLLLIFDKFCRENDIKYSLADGTLLGAIRHGDFIPWDDDVDLMVTRDEYKKLRKVLSLNSEIRLLKIHFLDRITAQGYDNKHIYLDLFINEEMPANKFIFKLKVFETKFLRTYFRNTKVRNVRHDGYSNNHKIIRNMVSTVLCFFAIIIVGKRDVFEINDRAVALNHHRPSGIYTRYTSRIYETKRRFNKSSYDYGYCDVLFRGHRLMSIINADTFLREMYGDYFILVPEEKRKPEHPVNMMDSPSSCIKWYN</sequence>
<feature type="domain" description="LicD/FKTN/FKRP nucleotidyltransferase" evidence="1">
    <location>
        <begin position="43"/>
        <end position="255"/>
    </location>
</feature>
<accession>A0A644TWF1</accession>
<dbReference type="AlphaFoldDB" id="A0A644TWF1"/>